<evidence type="ECO:0008006" key="3">
    <source>
        <dbReference type="Google" id="ProtNLM"/>
    </source>
</evidence>
<dbReference type="Proteomes" id="UP000003179">
    <property type="component" value="Unassembled WGS sequence"/>
</dbReference>
<dbReference type="EMBL" id="ADZU01000010">
    <property type="protein sequence ID" value="EFS93467.1"/>
    <property type="molecule type" value="Genomic_DNA"/>
</dbReference>
<reference evidence="1" key="1">
    <citation type="submission" date="2010-08" db="EMBL/GenBank/DDBJ databases">
        <authorList>
            <person name="Weinstock G."/>
            <person name="Sodergren E."/>
            <person name="Clifton S."/>
            <person name="Fulton L."/>
            <person name="Fulton B."/>
            <person name="Courtney L."/>
            <person name="Fronick C."/>
            <person name="Harrison M."/>
            <person name="Strong C."/>
            <person name="Farmer C."/>
            <person name="Delahaunty K."/>
            <person name="Markovic C."/>
            <person name="Hall O."/>
            <person name="Minx P."/>
            <person name="Tomlinson C."/>
            <person name="Mitreva M."/>
            <person name="Hou S."/>
            <person name="Chen J."/>
            <person name="Wollam A."/>
            <person name="Pepin K.H."/>
            <person name="Johnson M."/>
            <person name="Bhonagiri V."/>
            <person name="Zhang X."/>
            <person name="Suruliraj S."/>
            <person name="Warren W."/>
            <person name="Chinwalla A."/>
            <person name="Mardis E.R."/>
            <person name="Wilson R.K."/>
        </authorList>
    </citation>
    <scope>NUCLEOTIDE SEQUENCE [LARGE SCALE GENOMIC DNA]</scope>
    <source>
        <strain evidence="1">HL044PA1</strain>
    </source>
</reference>
<evidence type="ECO:0000313" key="2">
    <source>
        <dbReference type="Proteomes" id="UP000003179"/>
    </source>
</evidence>
<accession>A0ABP2K980</accession>
<name>A0ABP2K980_9ACTN</name>
<sequence>MGVPRRKLALSLRVITLLISVSTATASLVVGELLVMAIRPLLADKSDSPLLAHCHLSHCLRLAPLPAWLRPF</sequence>
<keyword evidence="2" id="KW-1185">Reference proteome</keyword>
<comment type="caution">
    <text evidence="1">The sequence shown here is derived from an EMBL/GenBank/DDBJ whole genome shotgun (WGS) entry which is preliminary data.</text>
</comment>
<organism evidence="1 2">
    <name type="scientific">Cutibacterium modestum HL044PA1</name>
    <dbReference type="NCBI Taxonomy" id="765109"/>
    <lineage>
        <taxon>Bacteria</taxon>
        <taxon>Bacillati</taxon>
        <taxon>Actinomycetota</taxon>
        <taxon>Actinomycetes</taxon>
        <taxon>Propionibacteriales</taxon>
        <taxon>Propionibacteriaceae</taxon>
        <taxon>Cutibacterium</taxon>
        <taxon>Cutibacterium modestum</taxon>
    </lineage>
</organism>
<protein>
    <recommendedName>
        <fullName evidence="3">ABC transmembrane type-1 domain-containing protein</fullName>
    </recommendedName>
</protein>
<proteinExistence type="predicted"/>
<evidence type="ECO:0000313" key="1">
    <source>
        <dbReference type="EMBL" id="EFS93467.1"/>
    </source>
</evidence>
<gene>
    <name evidence="1" type="ORF">HMPREF9607_00387</name>
</gene>